<dbReference type="InterPro" id="IPR011053">
    <property type="entry name" value="Single_hybrid_motif"/>
</dbReference>
<evidence type="ECO:0000313" key="1">
    <source>
        <dbReference type="EMBL" id="CAE7508795.1"/>
    </source>
</evidence>
<reference evidence="1" key="1">
    <citation type="submission" date="2021-02" db="EMBL/GenBank/DDBJ databases">
        <authorList>
            <person name="Dougan E. K."/>
            <person name="Rhodes N."/>
            <person name="Thang M."/>
            <person name="Chan C."/>
        </authorList>
    </citation>
    <scope>NUCLEOTIDE SEQUENCE</scope>
</reference>
<dbReference type="OrthoDB" id="408501at2759"/>
<dbReference type="SUPFAM" id="SSF51230">
    <property type="entry name" value="Single hybrid motif"/>
    <property type="match status" value="1"/>
</dbReference>
<dbReference type="AlphaFoldDB" id="A0A812T4M4"/>
<dbReference type="EMBL" id="CAJNDS010002518">
    <property type="protein sequence ID" value="CAE7508795.1"/>
    <property type="molecule type" value="Genomic_DNA"/>
</dbReference>
<proteinExistence type="predicted"/>
<name>A0A812T4M4_9DINO</name>
<dbReference type="Gene3D" id="2.40.50.100">
    <property type="match status" value="1"/>
</dbReference>
<gene>
    <name evidence="1" type="ORF">SNAT2548_LOCUS28496</name>
</gene>
<dbReference type="Proteomes" id="UP000604046">
    <property type="component" value="Unassembled WGS sequence"/>
</dbReference>
<comment type="caution">
    <text evidence="1">The sequence shown here is derived from an EMBL/GenBank/DDBJ whole genome shotgun (WGS) entry which is preliminary data.</text>
</comment>
<keyword evidence="2" id="KW-1185">Reference proteome</keyword>
<evidence type="ECO:0000313" key="2">
    <source>
        <dbReference type="Proteomes" id="UP000604046"/>
    </source>
</evidence>
<accession>A0A812T4M4</accession>
<organism evidence="1 2">
    <name type="scientific">Symbiodinium natans</name>
    <dbReference type="NCBI Taxonomy" id="878477"/>
    <lineage>
        <taxon>Eukaryota</taxon>
        <taxon>Sar</taxon>
        <taxon>Alveolata</taxon>
        <taxon>Dinophyceae</taxon>
        <taxon>Suessiales</taxon>
        <taxon>Symbiodiniaceae</taxon>
        <taxon>Symbiodinium</taxon>
    </lineage>
</organism>
<protein>
    <submittedName>
        <fullName evidence="1">Uncharacterized protein</fullName>
    </submittedName>
</protein>
<sequence length="704" mass="78448">MESATDALVSPLGARNRVGFRSRRGQLPRWTKLCAAALTAILLILLGKTCFQEEPDINPVHSRTDVSGTLLWTGEDCDSSSLQLREAVHRNLGGFGPDDGEESMVYSLVGENGTEIEMVLIALNEDYSPWHARKMGSRGGIAMVSTMASSRLLANVSFRSSSTRETLELPQLALSFYDMNMKHKVDSKKVVRVFDVRGNWTDAMRSNDSLVSVRQNMSEGSVTFTASKREEGLDPVTDPRDLSLAHFKRSVSVRFSKVRSFKLEMQTGLRDNHQVFQFAPEALLCAAPAEGRPTTTLIPNHWLQEPLERKRGQVALIASESAFQRWFVAEGDIVNEGDPIYSVRKSSGEIQEVPSPTYGQVVQMLSSLLPGDALEPGLKLIVIQKKGRVLWVVLAWVAGFGCAAVLVAVKCCSHYPEKPPPMVLDEDDVVVLEFRTPTGWMQSGVWKHQPLGLGFHKSLPAIVAVVGDEAKHTGVLEGDELVKIGTERHGMRPIADHSYDEFWSELSALVSQLPEMPRLVLEFETTHGRERQVEWITKPLGVSFDDAMPMLVTEVHEEALHLNVRVGDKLTRYGLVEDRNQLQSMEGKSSQEVKSAISNHLAKFPTAMRMICVFELPDQSLREFMWHARPLGISFNSSSPPVVSKVETPADMKGVKEGYILRRFGSDFRMLEATDNKSFNRILADMEKFASLLPDATRQDVEAW</sequence>